<organism evidence="2 3">
    <name type="scientific">Pseudomonas jessenii</name>
    <dbReference type="NCBI Taxonomy" id="77298"/>
    <lineage>
        <taxon>Bacteria</taxon>
        <taxon>Pseudomonadati</taxon>
        <taxon>Pseudomonadota</taxon>
        <taxon>Gammaproteobacteria</taxon>
        <taxon>Pseudomonadales</taxon>
        <taxon>Pseudomonadaceae</taxon>
        <taxon>Pseudomonas</taxon>
    </lineage>
</organism>
<evidence type="ECO:0000313" key="3">
    <source>
        <dbReference type="Proteomes" id="UP000255365"/>
    </source>
</evidence>
<comment type="caution">
    <text evidence="2">The sequence shown here is derived from an EMBL/GenBank/DDBJ whole genome shotgun (WGS) entry which is preliminary data.</text>
</comment>
<dbReference type="AlphaFoldDB" id="A0A370SCX4"/>
<reference evidence="2 3" key="1">
    <citation type="submission" date="2018-07" db="EMBL/GenBank/DDBJ databases">
        <title>Genome sequencing of rice bacterial endophytes.</title>
        <authorList>
            <person name="Venturi V."/>
        </authorList>
    </citation>
    <scope>NUCLEOTIDE SEQUENCE [LARGE SCALE GENOMIC DNA]</scope>
    <source>
        <strain evidence="2 3">E2333</strain>
    </source>
</reference>
<protein>
    <recommendedName>
        <fullName evidence="4">DUF3077 domain-containing protein</fullName>
    </recommendedName>
</protein>
<dbReference type="RefSeq" id="WP_047299677.1">
    <property type="nucleotide sequence ID" value="NZ_QRAV01000011.1"/>
</dbReference>
<evidence type="ECO:0008006" key="4">
    <source>
        <dbReference type="Google" id="ProtNLM"/>
    </source>
</evidence>
<sequence>MKKITRLTLVGPVPADAPTPGQKTHASVTGSNQRKPRRTVPLKQMFSVREDVDTMTLLTHASDLLESLALISANFADECDGSQRHIAVAIKQLSALAEIVVCRARDQVVQQGSPASPPPEVRH</sequence>
<gene>
    <name evidence="2" type="ORF">DEU51_111193</name>
</gene>
<dbReference type="Proteomes" id="UP000255365">
    <property type="component" value="Unassembled WGS sequence"/>
</dbReference>
<name>A0A370SCX4_PSEJE</name>
<accession>A0A370SCX4</accession>
<evidence type="ECO:0000313" key="2">
    <source>
        <dbReference type="EMBL" id="RDL17609.1"/>
    </source>
</evidence>
<evidence type="ECO:0000256" key="1">
    <source>
        <dbReference type="SAM" id="MobiDB-lite"/>
    </source>
</evidence>
<dbReference type="EMBL" id="QRAV01000011">
    <property type="protein sequence ID" value="RDL17609.1"/>
    <property type="molecule type" value="Genomic_DNA"/>
</dbReference>
<feature type="region of interest" description="Disordered" evidence="1">
    <location>
        <begin position="1"/>
        <end position="38"/>
    </location>
</feature>
<proteinExistence type="predicted"/>
<feature type="compositionally biased region" description="Polar residues" evidence="1">
    <location>
        <begin position="21"/>
        <end position="33"/>
    </location>
</feature>
<dbReference type="Pfam" id="PF19619">
    <property type="entry name" value="DUF6124"/>
    <property type="match status" value="1"/>
</dbReference>